<sequence length="332" mass="35352">MRRHGHPALLGLFVVGALVLLFATVFTVAGGRLFATRQAVVMYFGGSIYGLQVGAPVVFRGVRLGSVSSVGVKWDAAGHHVSIPVVAELDADALRNVGGGSTDADLRATVQTLVASGLRAQLAMQSILTGQLYIDLDFRPDKPSMSQGGTRQPEIPTVATVFQELRNQIDQIDVKRLIEDIGAIASTTRAMVGAPELSRALKDLDDITRHLASLSARLDQRSGPLLDRAESTLDAARKTTEDLRVAASAVTDSARRVGTTFQPDGALATKLRGAADEMARTGVVLRESVGTDAPLNRDLQRALSDLASAARSLRELADTLNQQPESVLRGRQ</sequence>
<dbReference type="Pfam" id="PF02470">
    <property type="entry name" value="MlaD"/>
    <property type="match status" value="1"/>
</dbReference>
<protein>
    <submittedName>
        <fullName evidence="3">MCE family protein</fullName>
    </submittedName>
</protein>
<dbReference type="InterPro" id="IPR003399">
    <property type="entry name" value="Mce/MlaD"/>
</dbReference>
<keyword evidence="1" id="KW-0175">Coiled coil</keyword>
<proteinExistence type="predicted"/>
<dbReference type="Proteomes" id="UP000678374">
    <property type="component" value="Unassembled WGS sequence"/>
</dbReference>
<reference evidence="3" key="1">
    <citation type="submission" date="2021-04" db="EMBL/GenBank/DDBJ databases">
        <title>The genome sequence of Ideonella sp. 4Y11.</title>
        <authorList>
            <person name="Liu Y."/>
        </authorList>
    </citation>
    <scope>NUCLEOTIDE SEQUENCE</scope>
    <source>
        <strain evidence="3">4Y11</strain>
    </source>
</reference>
<name>A0A940YLZ9_9BURK</name>
<dbReference type="InterPro" id="IPR052336">
    <property type="entry name" value="MlaD_Phospholipid_Transporter"/>
</dbReference>
<evidence type="ECO:0000313" key="4">
    <source>
        <dbReference type="Proteomes" id="UP000678374"/>
    </source>
</evidence>
<keyword evidence="4" id="KW-1185">Reference proteome</keyword>
<comment type="caution">
    <text evidence="3">The sequence shown here is derived from an EMBL/GenBank/DDBJ whole genome shotgun (WGS) entry which is preliminary data.</text>
</comment>
<dbReference type="EMBL" id="JAGQDE010000005">
    <property type="protein sequence ID" value="MBQ0958801.1"/>
    <property type="molecule type" value="Genomic_DNA"/>
</dbReference>
<dbReference type="PANTHER" id="PTHR33371:SF4">
    <property type="entry name" value="INTERMEMBRANE PHOSPHOLIPID TRANSPORT SYSTEM BINDING PROTEIN MLAD"/>
    <property type="match status" value="1"/>
</dbReference>
<evidence type="ECO:0000313" key="3">
    <source>
        <dbReference type="EMBL" id="MBQ0958801.1"/>
    </source>
</evidence>
<dbReference type="AlphaFoldDB" id="A0A940YLZ9"/>
<feature type="coiled-coil region" evidence="1">
    <location>
        <begin position="296"/>
        <end position="323"/>
    </location>
</feature>
<feature type="domain" description="Mce/MlaD" evidence="2">
    <location>
        <begin position="41"/>
        <end position="138"/>
    </location>
</feature>
<dbReference type="PANTHER" id="PTHR33371">
    <property type="entry name" value="INTERMEMBRANE PHOSPHOLIPID TRANSPORT SYSTEM BINDING PROTEIN MLAD-RELATED"/>
    <property type="match status" value="1"/>
</dbReference>
<evidence type="ECO:0000256" key="1">
    <source>
        <dbReference type="SAM" id="Coils"/>
    </source>
</evidence>
<gene>
    <name evidence="3" type="ORF">KAK06_07505</name>
</gene>
<accession>A0A940YLZ9</accession>
<organism evidence="3 4">
    <name type="scientific">Ideonella aquatica</name>
    <dbReference type="NCBI Taxonomy" id="2824119"/>
    <lineage>
        <taxon>Bacteria</taxon>
        <taxon>Pseudomonadati</taxon>
        <taxon>Pseudomonadota</taxon>
        <taxon>Betaproteobacteria</taxon>
        <taxon>Burkholderiales</taxon>
        <taxon>Sphaerotilaceae</taxon>
        <taxon>Ideonella</taxon>
    </lineage>
</organism>
<evidence type="ECO:0000259" key="2">
    <source>
        <dbReference type="Pfam" id="PF02470"/>
    </source>
</evidence>